<reference evidence="1 2" key="1">
    <citation type="submission" date="2013-11" db="EMBL/GenBank/DDBJ databases">
        <title>Genome sequencing of Stegodyphus mimosarum.</title>
        <authorList>
            <person name="Bechsgaard J."/>
        </authorList>
    </citation>
    <scope>NUCLEOTIDE SEQUENCE [LARGE SCALE GENOMIC DNA]</scope>
</reference>
<organism evidence="1 2">
    <name type="scientific">Stegodyphus mimosarum</name>
    <name type="common">African social velvet spider</name>
    <dbReference type="NCBI Taxonomy" id="407821"/>
    <lineage>
        <taxon>Eukaryota</taxon>
        <taxon>Metazoa</taxon>
        <taxon>Ecdysozoa</taxon>
        <taxon>Arthropoda</taxon>
        <taxon>Chelicerata</taxon>
        <taxon>Arachnida</taxon>
        <taxon>Araneae</taxon>
        <taxon>Araneomorphae</taxon>
        <taxon>Entelegynae</taxon>
        <taxon>Eresoidea</taxon>
        <taxon>Eresidae</taxon>
        <taxon>Stegodyphus</taxon>
    </lineage>
</organism>
<name>A0A087UN07_STEMI</name>
<dbReference type="EMBL" id="KK120653">
    <property type="protein sequence ID" value="KFM78746.1"/>
    <property type="molecule type" value="Genomic_DNA"/>
</dbReference>
<evidence type="ECO:0000313" key="2">
    <source>
        <dbReference type="Proteomes" id="UP000054359"/>
    </source>
</evidence>
<evidence type="ECO:0000313" key="1">
    <source>
        <dbReference type="EMBL" id="KFM78746.1"/>
    </source>
</evidence>
<sequence length="71" mass="8042">MGPRLLSIIMECPLNENILVSYFKSLEIQELFANKGVFVNGGSIVHTFPKFLAFKETLVYLQKIFCTASLK</sequence>
<dbReference type="Proteomes" id="UP000054359">
    <property type="component" value="Unassembled WGS sequence"/>
</dbReference>
<protein>
    <submittedName>
        <fullName evidence="1">Uncharacterized protein</fullName>
    </submittedName>
</protein>
<proteinExistence type="predicted"/>
<accession>A0A087UN07</accession>
<feature type="non-terminal residue" evidence="1">
    <location>
        <position position="71"/>
    </location>
</feature>
<gene>
    <name evidence="1" type="ORF">X975_00505</name>
</gene>
<keyword evidence="2" id="KW-1185">Reference proteome</keyword>
<dbReference type="AlphaFoldDB" id="A0A087UN07"/>